<proteinExistence type="inferred from homology"/>
<comment type="subcellular location">
    <subcellularLocation>
        <location evidence="2">Cytoplasm</location>
    </subcellularLocation>
    <subcellularLocation>
        <location evidence="1">Nucleus</location>
    </subcellularLocation>
</comment>
<evidence type="ECO:0000313" key="12">
    <source>
        <dbReference type="EMBL" id="KAJ3561857.1"/>
    </source>
</evidence>
<dbReference type="EMBL" id="JANIEX010000944">
    <property type="protein sequence ID" value="KAJ3561857.1"/>
    <property type="molecule type" value="Genomic_DNA"/>
</dbReference>
<evidence type="ECO:0000256" key="5">
    <source>
        <dbReference type="ARBA" id="ARBA00020264"/>
    </source>
</evidence>
<keyword evidence="7" id="KW-0819">tRNA processing</keyword>
<comment type="caution">
    <text evidence="12">The sequence shown here is derived from an EMBL/GenBank/DDBJ whole genome shotgun (WGS) entry which is preliminary data.</text>
</comment>
<dbReference type="PANTHER" id="PTHR15641">
    <property type="entry name" value="ELONGATOR COMPLEX PROTEIN 5"/>
    <property type="match status" value="1"/>
</dbReference>
<name>A0AAD5VJH5_9AGAR</name>
<evidence type="ECO:0000259" key="11">
    <source>
        <dbReference type="PROSITE" id="PS51186"/>
    </source>
</evidence>
<dbReference type="GO" id="GO:0005634">
    <property type="term" value="C:nucleus"/>
    <property type="evidence" value="ECO:0007669"/>
    <property type="project" value="UniProtKB-SubCell"/>
</dbReference>
<dbReference type="InterPro" id="IPR016181">
    <property type="entry name" value="Acyl_CoA_acyltransferase"/>
</dbReference>
<feature type="transmembrane region" description="Helical" evidence="10">
    <location>
        <begin position="102"/>
        <end position="123"/>
    </location>
</feature>
<accession>A0AAD5VJH5</accession>
<dbReference type="InterPro" id="IPR019519">
    <property type="entry name" value="Elp5"/>
</dbReference>
<feature type="transmembrane region" description="Helical" evidence="10">
    <location>
        <begin position="73"/>
        <end position="90"/>
    </location>
</feature>
<keyword evidence="6" id="KW-0963">Cytoplasm</keyword>
<evidence type="ECO:0000256" key="4">
    <source>
        <dbReference type="ARBA" id="ARBA00009567"/>
    </source>
</evidence>
<gene>
    <name evidence="12" type="ORF">NP233_g9939</name>
</gene>
<dbReference type="GO" id="GO:0002098">
    <property type="term" value="P:tRNA wobble uridine modification"/>
    <property type="evidence" value="ECO:0007669"/>
    <property type="project" value="InterPro"/>
</dbReference>
<keyword evidence="13" id="KW-1185">Reference proteome</keyword>
<feature type="region of interest" description="Disordered" evidence="9">
    <location>
        <begin position="533"/>
        <end position="585"/>
    </location>
</feature>
<evidence type="ECO:0000256" key="7">
    <source>
        <dbReference type="ARBA" id="ARBA00022694"/>
    </source>
</evidence>
<protein>
    <recommendedName>
        <fullName evidence="5">Elongator complex protein 5</fullName>
    </recommendedName>
</protein>
<dbReference type="PROSITE" id="PS51186">
    <property type="entry name" value="GNAT"/>
    <property type="match status" value="1"/>
</dbReference>
<keyword evidence="10" id="KW-1133">Transmembrane helix</keyword>
<reference evidence="12" key="1">
    <citation type="submission" date="2022-07" db="EMBL/GenBank/DDBJ databases">
        <title>Genome Sequence of Leucocoprinus birnbaumii.</title>
        <authorList>
            <person name="Buettner E."/>
        </authorList>
    </citation>
    <scope>NUCLEOTIDE SEQUENCE</scope>
    <source>
        <strain evidence="12">VT141</strain>
    </source>
</reference>
<sequence length="585" mass="64688">MYDVNTSSLVACSCDSEPFVPSPAMENESKTLRMRELGASEADAKLAFWVVGKANFEHLAIGNQQVYRHPLSLALWLLLSFGFIHLVNWWPSSNGMLGILAYLRPLPAFATIALPLIYLVDWINRPYFEERTQNTIKSKDMHNPARHYSKSPASGFWIFEYGKTFVGLIAVDAADANKTRKAVIRHFYVEEAYRRTGIQEDMLNHALAHVFGKSAAVESIEAVDALGLTPHLHDCYMKAGFRRGTEYQSAGIFGRHPFLLLQSTAAQTIFPLLRALCSRPGVHTICCASLYAPSTLVDSSSTTVETHDWTSQVPGYGELCDLKNELVTAVKSAPKEKPLAIVIDSLEILSENLSASVEVYELLSETLGLIKAHPCPSQLIAHSVQPDDTADLFLQTTFSSSLVLLRAHPTSLIRHLSKEYMIAPPPVTEDIKFWSIFIPFSERAHELDRLSFGSGAEGSGCGREIVVEILTRGVNAQSRKRGTERVLEGWDTNTGTPCQTSDLQSLKLLFSQKQVAEAAPDPTQNLSFNLSLNESQQQSRAKVPLPYAHEGQRSDTTPANTGAIFYDPDSADDIDDDDPDEDLDI</sequence>
<dbReference type="SUPFAM" id="SSF55729">
    <property type="entry name" value="Acyl-CoA N-acyltransferases (Nat)"/>
    <property type="match status" value="1"/>
</dbReference>
<evidence type="ECO:0000256" key="3">
    <source>
        <dbReference type="ARBA" id="ARBA00005043"/>
    </source>
</evidence>
<dbReference type="GO" id="GO:0016747">
    <property type="term" value="F:acyltransferase activity, transferring groups other than amino-acyl groups"/>
    <property type="evidence" value="ECO:0007669"/>
    <property type="project" value="InterPro"/>
</dbReference>
<organism evidence="12 13">
    <name type="scientific">Leucocoprinus birnbaumii</name>
    <dbReference type="NCBI Taxonomy" id="56174"/>
    <lineage>
        <taxon>Eukaryota</taxon>
        <taxon>Fungi</taxon>
        <taxon>Dikarya</taxon>
        <taxon>Basidiomycota</taxon>
        <taxon>Agaricomycotina</taxon>
        <taxon>Agaricomycetes</taxon>
        <taxon>Agaricomycetidae</taxon>
        <taxon>Agaricales</taxon>
        <taxon>Agaricineae</taxon>
        <taxon>Agaricaceae</taxon>
        <taxon>Leucocoprinus</taxon>
    </lineage>
</organism>
<evidence type="ECO:0000256" key="9">
    <source>
        <dbReference type="SAM" id="MobiDB-lite"/>
    </source>
</evidence>
<dbReference type="CDD" id="cd04301">
    <property type="entry name" value="NAT_SF"/>
    <property type="match status" value="1"/>
</dbReference>
<dbReference type="Pfam" id="PF10483">
    <property type="entry name" value="Elong_Iki1"/>
    <property type="match status" value="1"/>
</dbReference>
<evidence type="ECO:0000256" key="8">
    <source>
        <dbReference type="ARBA" id="ARBA00023242"/>
    </source>
</evidence>
<dbReference type="GO" id="GO:0005829">
    <property type="term" value="C:cytosol"/>
    <property type="evidence" value="ECO:0007669"/>
    <property type="project" value="TreeGrafter"/>
</dbReference>
<evidence type="ECO:0000313" key="13">
    <source>
        <dbReference type="Proteomes" id="UP001213000"/>
    </source>
</evidence>
<comment type="pathway">
    <text evidence="3">tRNA modification; 5-methoxycarbonylmethyl-2-thiouridine-tRNA biosynthesis.</text>
</comment>
<dbReference type="Gene3D" id="3.40.630.30">
    <property type="match status" value="1"/>
</dbReference>
<keyword evidence="10" id="KW-0472">Membrane</keyword>
<feature type="compositionally biased region" description="Acidic residues" evidence="9">
    <location>
        <begin position="569"/>
        <end position="585"/>
    </location>
</feature>
<dbReference type="GO" id="GO:0000049">
    <property type="term" value="F:tRNA binding"/>
    <property type="evidence" value="ECO:0007669"/>
    <property type="project" value="TreeGrafter"/>
</dbReference>
<evidence type="ECO:0000256" key="1">
    <source>
        <dbReference type="ARBA" id="ARBA00004123"/>
    </source>
</evidence>
<dbReference type="Proteomes" id="UP001213000">
    <property type="component" value="Unassembled WGS sequence"/>
</dbReference>
<keyword evidence="8" id="KW-0539">Nucleus</keyword>
<dbReference type="Pfam" id="PF00583">
    <property type="entry name" value="Acetyltransf_1"/>
    <property type="match status" value="1"/>
</dbReference>
<dbReference type="InterPro" id="IPR000182">
    <property type="entry name" value="GNAT_dom"/>
</dbReference>
<feature type="domain" description="N-acetyltransferase" evidence="11">
    <location>
        <begin position="115"/>
        <end position="266"/>
    </location>
</feature>
<dbReference type="AlphaFoldDB" id="A0AAD5VJH5"/>
<dbReference type="GO" id="GO:0033588">
    <property type="term" value="C:elongator holoenzyme complex"/>
    <property type="evidence" value="ECO:0007669"/>
    <property type="project" value="InterPro"/>
</dbReference>
<keyword evidence="10" id="KW-0812">Transmembrane</keyword>
<evidence type="ECO:0000256" key="6">
    <source>
        <dbReference type="ARBA" id="ARBA00022490"/>
    </source>
</evidence>
<evidence type="ECO:0000256" key="2">
    <source>
        <dbReference type="ARBA" id="ARBA00004496"/>
    </source>
</evidence>
<evidence type="ECO:0000256" key="10">
    <source>
        <dbReference type="SAM" id="Phobius"/>
    </source>
</evidence>
<dbReference type="PANTHER" id="PTHR15641:SF1">
    <property type="entry name" value="ELONGATOR COMPLEX PROTEIN 5"/>
    <property type="match status" value="1"/>
</dbReference>
<comment type="similarity">
    <text evidence="4">Belongs to the ELP5 family.</text>
</comment>